<dbReference type="Proteomes" id="UP001174936">
    <property type="component" value="Unassembled WGS sequence"/>
</dbReference>
<dbReference type="EMBL" id="JAULSV010000004">
    <property type="protein sequence ID" value="KAK0646933.1"/>
    <property type="molecule type" value="Genomic_DNA"/>
</dbReference>
<name>A0AA39Y6G5_9PEZI</name>
<dbReference type="AlphaFoldDB" id="A0AA39Y6G5"/>
<evidence type="ECO:0000313" key="2">
    <source>
        <dbReference type="EMBL" id="KAK0646933.1"/>
    </source>
</evidence>
<sequence>MTTRNLNSTWRDTVFNQYEADHAADVPFPIRYLIFAPEWKKDIFIEAPNKIDPPVFRRAVLDFVFEKRSAEDPVYESDHIKVRARVSPFKNKDTAPPAQDDAPTQDGADRREPGAAGYSG</sequence>
<proteinExistence type="predicted"/>
<accession>A0AA39Y6G5</accession>
<evidence type="ECO:0000313" key="3">
    <source>
        <dbReference type="Proteomes" id="UP001174936"/>
    </source>
</evidence>
<protein>
    <submittedName>
        <fullName evidence="2">Uncharacterized protein</fullName>
    </submittedName>
</protein>
<gene>
    <name evidence="2" type="ORF">B0T16DRAFT_171063</name>
</gene>
<feature type="region of interest" description="Disordered" evidence="1">
    <location>
        <begin position="86"/>
        <end position="120"/>
    </location>
</feature>
<organism evidence="2 3">
    <name type="scientific">Cercophora newfieldiana</name>
    <dbReference type="NCBI Taxonomy" id="92897"/>
    <lineage>
        <taxon>Eukaryota</taxon>
        <taxon>Fungi</taxon>
        <taxon>Dikarya</taxon>
        <taxon>Ascomycota</taxon>
        <taxon>Pezizomycotina</taxon>
        <taxon>Sordariomycetes</taxon>
        <taxon>Sordariomycetidae</taxon>
        <taxon>Sordariales</taxon>
        <taxon>Lasiosphaeriaceae</taxon>
        <taxon>Cercophora</taxon>
    </lineage>
</organism>
<keyword evidence="3" id="KW-1185">Reference proteome</keyword>
<comment type="caution">
    <text evidence="2">The sequence shown here is derived from an EMBL/GenBank/DDBJ whole genome shotgun (WGS) entry which is preliminary data.</text>
</comment>
<reference evidence="2" key="1">
    <citation type="submission" date="2023-06" db="EMBL/GenBank/DDBJ databases">
        <title>Genome-scale phylogeny and comparative genomics of the fungal order Sordariales.</title>
        <authorList>
            <consortium name="Lawrence Berkeley National Laboratory"/>
            <person name="Hensen N."/>
            <person name="Bonometti L."/>
            <person name="Westerberg I."/>
            <person name="Brannstrom I.O."/>
            <person name="Guillou S."/>
            <person name="Cros-Aarteil S."/>
            <person name="Calhoun S."/>
            <person name="Haridas S."/>
            <person name="Kuo A."/>
            <person name="Mondo S."/>
            <person name="Pangilinan J."/>
            <person name="Riley R."/>
            <person name="Labutti K."/>
            <person name="Andreopoulos B."/>
            <person name="Lipzen A."/>
            <person name="Chen C."/>
            <person name="Yanf M."/>
            <person name="Daum C."/>
            <person name="Ng V."/>
            <person name="Clum A."/>
            <person name="Steindorff A."/>
            <person name="Ohm R."/>
            <person name="Martin F."/>
            <person name="Silar P."/>
            <person name="Natvig D."/>
            <person name="Lalanne C."/>
            <person name="Gautier V."/>
            <person name="Ament-Velasquez S.L."/>
            <person name="Kruys A."/>
            <person name="Hutchinson M.I."/>
            <person name="Powell A.J."/>
            <person name="Barry K."/>
            <person name="Miller A.N."/>
            <person name="Grigoriev I.V."/>
            <person name="Debuchy R."/>
            <person name="Gladieux P."/>
            <person name="Thoren M.H."/>
            <person name="Johannesson H."/>
        </authorList>
    </citation>
    <scope>NUCLEOTIDE SEQUENCE</scope>
    <source>
        <strain evidence="2">SMH2532-1</strain>
    </source>
</reference>
<evidence type="ECO:0000256" key="1">
    <source>
        <dbReference type="SAM" id="MobiDB-lite"/>
    </source>
</evidence>